<dbReference type="PANTHER" id="PTHR31528">
    <property type="entry name" value="4-AMINO-5-HYDROXYMETHYL-2-METHYLPYRIMIDINE PHOSPHATE SYNTHASE THI11-RELATED"/>
    <property type="match status" value="1"/>
</dbReference>
<feature type="chain" id="PRO_5039076463" evidence="2">
    <location>
        <begin position="31"/>
        <end position="364"/>
    </location>
</feature>
<dbReference type="RefSeq" id="WP_045669912.1">
    <property type="nucleotide sequence ID" value="NZ_CP011058.1"/>
</dbReference>
<feature type="domain" description="SsuA/THI5-like" evidence="3">
    <location>
        <begin position="83"/>
        <end position="286"/>
    </location>
</feature>
<dbReference type="InterPro" id="IPR027939">
    <property type="entry name" value="NMT1/THI5"/>
</dbReference>
<organism evidence="4 5">
    <name type="scientific">Paenibacillus beijingensis</name>
    <dbReference type="NCBI Taxonomy" id="1126833"/>
    <lineage>
        <taxon>Bacteria</taxon>
        <taxon>Bacillati</taxon>
        <taxon>Bacillota</taxon>
        <taxon>Bacilli</taxon>
        <taxon>Bacillales</taxon>
        <taxon>Paenibacillaceae</taxon>
        <taxon>Paenibacillus</taxon>
    </lineage>
</organism>
<keyword evidence="5" id="KW-1185">Reference proteome</keyword>
<evidence type="ECO:0000256" key="2">
    <source>
        <dbReference type="SAM" id="SignalP"/>
    </source>
</evidence>
<dbReference type="Gene3D" id="3.40.190.10">
    <property type="entry name" value="Periplasmic binding protein-like II"/>
    <property type="match status" value="2"/>
</dbReference>
<protein>
    <submittedName>
        <fullName evidence="4">Myristoyl transferase</fullName>
    </submittedName>
</protein>
<evidence type="ECO:0000313" key="4">
    <source>
        <dbReference type="EMBL" id="AJY74477.1"/>
    </source>
</evidence>
<gene>
    <name evidence="4" type="ORF">VN24_07695</name>
</gene>
<dbReference type="SUPFAM" id="SSF53850">
    <property type="entry name" value="Periplasmic binding protein-like II"/>
    <property type="match status" value="1"/>
</dbReference>
<feature type="compositionally biased region" description="Low complexity" evidence="1">
    <location>
        <begin position="34"/>
        <end position="68"/>
    </location>
</feature>
<reference evidence="4 5" key="1">
    <citation type="journal article" date="2015" name="J. Biotechnol.">
        <title>Complete genome sequence of Paenibacillus beijingensis 7188(T) (=DSM 24997(T)), a novel rhizobacterium from jujube garden soil.</title>
        <authorList>
            <person name="Kwak Y."/>
            <person name="Shin J.H."/>
        </authorList>
    </citation>
    <scope>NUCLEOTIDE SEQUENCE [LARGE SCALE GENOMIC DNA]</scope>
    <source>
        <strain evidence="4 5">DSM 24997</strain>
    </source>
</reference>
<dbReference type="PROSITE" id="PS51257">
    <property type="entry name" value="PROKAR_LIPOPROTEIN"/>
    <property type="match status" value="1"/>
</dbReference>
<evidence type="ECO:0000256" key="1">
    <source>
        <dbReference type="SAM" id="MobiDB-lite"/>
    </source>
</evidence>
<dbReference type="EMBL" id="CP011058">
    <property type="protein sequence ID" value="AJY74477.1"/>
    <property type="molecule type" value="Genomic_DNA"/>
</dbReference>
<dbReference type="Pfam" id="PF09084">
    <property type="entry name" value="NMT1"/>
    <property type="match status" value="1"/>
</dbReference>
<name>A0A0D5NHM0_9BACL</name>
<keyword evidence="2" id="KW-0732">Signal</keyword>
<keyword evidence="4" id="KW-0808">Transferase</keyword>
<evidence type="ECO:0000259" key="3">
    <source>
        <dbReference type="Pfam" id="PF09084"/>
    </source>
</evidence>
<dbReference type="AlphaFoldDB" id="A0A0D5NHM0"/>
<dbReference type="GO" id="GO:0009228">
    <property type="term" value="P:thiamine biosynthetic process"/>
    <property type="evidence" value="ECO:0007669"/>
    <property type="project" value="InterPro"/>
</dbReference>
<dbReference type="STRING" id="1126833.VN24_07695"/>
<dbReference type="GO" id="GO:0016740">
    <property type="term" value="F:transferase activity"/>
    <property type="evidence" value="ECO:0007669"/>
    <property type="project" value="UniProtKB-KW"/>
</dbReference>
<accession>A0A0D5NHM0</accession>
<dbReference type="KEGG" id="pbj:VN24_07695"/>
<dbReference type="HOGENOM" id="CLU_028871_1_4_9"/>
<dbReference type="PATRIC" id="fig|1126833.4.peg.1693"/>
<sequence>MLTKDLSGKRYKLGALSVMLAVVLSISACGSGGNNSASTNGGSTSESSSTTTEPAAPSSSDSTTTTETKLTAVTQVTNWFAEPEHGGQYAAVSKGFYKEAGLDMTLQSGGPGISSTQIVASGKAEFGMGSADEILLARQNGIPLVAIAAIFQKNPQGIMFHKGKYKDLSELNGKKVYVGSGSAYWEYLKKAYKLDSVQELKYTGSLANFVADPESATQIYVTSEPFTMQQQGVEVEYFLNYDLGYKQYGNILYTTEDYIKNHADIVKAYVEASIKGWMYYKDNTEEINKVMQEKNPDLKLESMAYGAKAQEPLIYGGDAEANGVGYMTPEIWESLQKQLVDIGMLKKADPISSVFTNDFLPAKS</sequence>
<feature type="signal peptide" evidence="2">
    <location>
        <begin position="1"/>
        <end position="30"/>
    </location>
</feature>
<dbReference type="Proteomes" id="UP000032633">
    <property type="component" value="Chromosome"/>
</dbReference>
<reference evidence="5" key="2">
    <citation type="submission" date="2015-03" db="EMBL/GenBank/DDBJ databases">
        <title>Genome sequence of Paenibacillus beijingensis strain DSM 24997T.</title>
        <authorList>
            <person name="Kwak Y."/>
            <person name="Shin J.-H."/>
        </authorList>
    </citation>
    <scope>NUCLEOTIDE SEQUENCE [LARGE SCALE GENOMIC DNA]</scope>
    <source>
        <strain evidence="5">DSM 24997</strain>
    </source>
</reference>
<feature type="region of interest" description="Disordered" evidence="1">
    <location>
        <begin position="32"/>
        <end position="68"/>
    </location>
</feature>
<dbReference type="PANTHER" id="PTHR31528:SF3">
    <property type="entry name" value="THIAMINE BIOSYNTHESIS PROTEIN HI_0357-RELATED"/>
    <property type="match status" value="1"/>
</dbReference>
<proteinExistence type="predicted"/>
<dbReference type="InterPro" id="IPR015168">
    <property type="entry name" value="SsuA/THI5"/>
</dbReference>
<evidence type="ECO:0000313" key="5">
    <source>
        <dbReference type="Proteomes" id="UP000032633"/>
    </source>
</evidence>